<sequence length="278" mass="32081">MKLQKGMRVFGNIKDISDQITINTGVHEVLEYKGLKYFEDAYIPVHTWRSLTSVESKLLVATNAKFSNYNKNLYVGEISKKLKDAFNLLDLKSCTQPTEVYPKFEDNKANTKKVNTALHSFLKDCSSTGNFKFHKITRAMPNRETMTSFYVDDSFLYVGLHIDQSKHFKIHTAHKSGNRISINLSNETRTLIFTNLTLIQIYNLVRKKIDVKKIQLNPDNIATYFFKHYPDYPVIKLGIKPYQYYVAPTDNFFHDASTVGTKEIDITIVYTGLFDQLS</sequence>
<reference evidence="1 2" key="1">
    <citation type="journal article" date="2013" name="Int. J. Syst. Evol. Microbiol.">
        <title>Kordia antarctica sp. nov., isolated from Antarctic seawater.</title>
        <authorList>
            <person name="Baek K."/>
            <person name="Choi A."/>
            <person name="Kang I."/>
            <person name="Lee K."/>
            <person name="Cho J.C."/>
        </authorList>
    </citation>
    <scope>NUCLEOTIDE SEQUENCE [LARGE SCALE GENOMIC DNA]</scope>
    <source>
        <strain evidence="1 2">IMCC3317</strain>
    </source>
</reference>
<gene>
    <name evidence="1" type="ORF">IMCC3317_12840</name>
</gene>
<accession>A0A7L4ZIA6</accession>
<evidence type="ECO:0000313" key="1">
    <source>
        <dbReference type="EMBL" id="QHI35936.1"/>
    </source>
</evidence>
<dbReference type="EMBL" id="CP019288">
    <property type="protein sequence ID" value="QHI35936.1"/>
    <property type="molecule type" value="Genomic_DNA"/>
</dbReference>
<dbReference type="RefSeq" id="WP_160128657.1">
    <property type="nucleotide sequence ID" value="NZ_CP019288.1"/>
</dbReference>
<dbReference type="OrthoDB" id="4312010at2"/>
<keyword evidence="2" id="KW-1185">Reference proteome</keyword>
<evidence type="ECO:0000313" key="2">
    <source>
        <dbReference type="Proteomes" id="UP000464657"/>
    </source>
</evidence>
<protein>
    <submittedName>
        <fullName evidence="1">Uncharacterized protein</fullName>
    </submittedName>
</protein>
<dbReference type="AlphaFoldDB" id="A0A7L4ZIA6"/>
<organism evidence="1 2">
    <name type="scientific">Kordia antarctica</name>
    <dbReference type="NCBI Taxonomy" id="1218801"/>
    <lineage>
        <taxon>Bacteria</taxon>
        <taxon>Pseudomonadati</taxon>
        <taxon>Bacteroidota</taxon>
        <taxon>Flavobacteriia</taxon>
        <taxon>Flavobacteriales</taxon>
        <taxon>Flavobacteriaceae</taxon>
        <taxon>Kordia</taxon>
    </lineage>
</organism>
<dbReference type="KEGG" id="kan:IMCC3317_12840"/>
<name>A0A7L4ZIA6_9FLAO</name>
<dbReference type="Proteomes" id="UP000464657">
    <property type="component" value="Chromosome"/>
</dbReference>
<proteinExistence type="predicted"/>